<dbReference type="Pfam" id="PF03466">
    <property type="entry name" value="LysR_substrate"/>
    <property type="match status" value="1"/>
</dbReference>
<dbReference type="PROSITE" id="PS50931">
    <property type="entry name" value="HTH_LYSR"/>
    <property type="match status" value="1"/>
</dbReference>
<dbReference type="NCBIfam" id="NF008416">
    <property type="entry name" value="PRK11242.1"/>
    <property type="match status" value="1"/>
</dbReference>
<dbReference type="Gene3D" id="3.40.190.290">
    <property type="match status" value="1"/>
</dbReference>
<evidence type="ECO:0000259" key="5">
    <source>
        <dbReference type="PROSITE" id="PS50931"/>
    </source>
</evidence>
<proteinExistence type="inferred from homology"/>
<dbReference type="Gene3D" id="1.10.10.10">
    <property type="entry name" value="Winged helix-like DNA-binding domain superfamily/Winged helix DNA-binding domain"/>
    <property type="match status" value="1"/>
</dbReference>
<feature type="domain" description="HTH lysR-type" evidence="5">
    <location>
        <begin position="5"/>
        <end position="62"/>
    </location>
</feature>
<dbReference type="SUPFAM" id="SSF46785">
    <property type="entry name" value="Winged helix' DNA-binding domain"/>
    <property type="match status" value="1"/>
</dbReference>
<dbReference type="EMBL" id="SLYQ01000010">
    <property type="protein sequence ID" value="TCQ70457.1"/>
    <property type="molecule type" value="Genomic_DNA"/>
</dbReference>
<comment type="similarity">
    <text evidence="1">Belongs to the LysR transcriptional regulatory family.</text>
</comment>
<dbReference type="PANTHER" id="PTHR30419:SF8">
    <property type="entry name" value="NITROGEN ASSIMILATION TRANSCRIPTIONAL ACTIVATOR-RELATED"/>
    <property type="match status" value="1"/>
</dbReference>
<protein>
    <submittedName>
        <fullName evidence="6">LysR family cyn operon transcriptional activator</fullName>
    </submittedName>
</protein>
<keyword evidence="4" id="KW-0804">Transcription</keyword>
<comment type="caution">
    <text evidence="6">The sequence shown here is derived from an EMBL/GenBank/DDBJ whole genome shotgun (WGS) entry which is preliminary data.</text>
</comment>
<evidence type="ECO:0000313" key="6">
    <source>
        <dbReference type="EMBL" id="TCQ70457.1"/>
    </source>
</evidence>
<dbReference type="PRINTS" id="PR00039">
    <property type="entry name" value="HTHLYSR"/>
</dbReference>
<evidence type="ECO:0000256" key="3">
    <source>
        <dbReference type="ARBA" id="ARBA00023125"/>
    </source>
</evidence>
<name>A0ABD7QCU7_RAOOR</name>
<dbReference type="SUPFAM" id="SSF53850">
    <property type="entry name" value="Periplasmic binding protein-like II"/>
    <property type="match status" value="1"/>
</dbReference>
<dbReference type="InterPro" id="IPR036390">
    <property type="entry name" value="WH_DNA-bd_sf"/>
</dbReference>
<keyword evidence="3" id="KW-0238">DNA-binding</keyword>
<evidence type="ECO:0000313" key="7">
    <source>
        <dbReference type="Proteomes" id="UP000295263"/>
    </source>
</evidence>
<sequence length="304" mass="33704">MGTGMLLRHLTCFLAVAEHRGFTRAATALHISQPALSQQIRQLEETLGAPLFDRSARSIRLTDAGEVWLIYARRALQDLAEGKRAIHDVEDLQRGTLRVAMMPTFTTYFMGPLVGSFYQRYPNISLTLREMDQDRMEALLRNDELDLGIAFDGGGSRDIVSRPLLTETLALVVGRHHPLAAQRRVEREALSQESLILLSGEFATREGIDRYCRRYGIEPQVRMEANSIGAVLTVIQRTPLSTLLPAAVVRERDDLAAIELTPALLERTACLLQHKDAWQSAAARAFSAMALEVAAGLNAEGEGR</sequence>
<dbReference type="FunFam" id="1.10.10.10:FF:000001">
    <property type="entry name" value="LysR family transcriptional regulator"/>
    <property type="match status" value="1"/>
</dbReference>
<gene>
    <name evidence="6" type="ORF">EC841_11014</name>
</gene>
<reference evidence="6 7" key="1">
    <citation type="submission" date="2019-03" db="EMBL/GenBank/DDBJ databases">
        <title>Genomic analyses of the natural microbiome of Caenorhabditis elegans.</title>
        <authorList>
            <person name="Samuel B."/>
        </authorList>
    </citation>
    <scope>NUCLEOTIDE SEQUENCE [LARGE SCALE GENOMIC DNA]</scope>
    <source>
        <strain evidence="6 7">JUb54</strain>
    </source>
</reference>
<dbReference type="AlphaFoldDB" id="A0ABD7QCU7"/>
<evidence type="ECO:0000256" key="1">
    <source>
        <dbReference type="ARBA" id="ARBA00009437"/>
    </source>
</evidence>
<dbReference type="PANTHER" id="PTHR30419">
    <property type="entry name" value="HTH-TYPE TRANSCRIPTIONAL REGULATOR YBHD"/>
    <property type="match status" value="1"/>
</dbReference>
<dbReference type="InterPro" id="IPR050950">
    <property type="entry name" value="HTH-type_LysR_regulators"/>
</dbReference>
<evidence type="ECO:0000256" key="4">
    <source>
        <dbReference type="ARBA" id="ARBA00023163"/>
    </source>
</evidence>
<organism evidence="6 7">
    <name type="scientific">Raoultella ornithinolytica</name>
    <name type="common">Klebsiella ornithinolytica</name>
    <dbReference type="NCBI Taxonomy" id="54291"/>
    <lineage>
        <taxon>Bacteria</taxon>
        <taxon>Pseudomonadati</taxon>
        <taxon>Pseudomonadota</taxon>
        <taxon>Gammaproteobacteria</taxon>
        <taxon>Enterobacterales</taxon>
        <taxon>Enterobacteriaceae</taxon>
        <taxon>Klebsiella/Raoultella group</taxon>
        <taxon>Raoultella</taxon>
    </lineage>
</organism>
<keyword evidence="2" id="KW-0805">Transcription regulation</keyword>
<dbReference type="Pfam" id="PF00126">
    <property type="entry name" value="HTH_1"/>
    <property type="match status" value="1"/>
</dbReference>
<dbReference type="InterPro" id="IPR005119">
    <property type="entry name" value="LysR_subst-bd"/>
</dbReference>
<dbReference type="InterPro" id="IPR036388">
    <property type="entry name" value="WH-like_DNA-bd_sf"/>
</dbReference>
<accession>A0ABD7QCU7</accession>
<evidence type="ECO:0000256" key="2">
    <source>
        <dbReference type="ARBA" id="ARBA00023015"/>
    </source>
</evidence>
<dbReference type="Proteomes" id="UP000295263">
    <property type="component" value="Unassembled WGS sequence"/>
</dbReference>
<dbReference type="InterPro" id="IPR000847">
    <property type="entry name" value="LysR_HTH_N"/>
</dbReference>
<dbReference type="GO" id="GO:0003677">
    <property type="term" value="F:DNA binding"/>
    <property type="evidence" value="ECO:0007669"/>
    <property type="project" value="UniProtKB-KW"/>
</dbReference>